<dbReference type="KEGG" id="act:ACLA_028140"/>
<sequence length="488" mass="53575">MSSTLLVSCIAGLTVLYLYHVNRRMSELPEEALQLSPHRWTVEKIKEAYQKAIDSPVDVSKSLPPKQHRRYVVVGGSGLVGNWIVTHLLARGESPAAIRILDLHSPQQQILDQGVAYVQTDITDEKVVRAAFAQPWPEDVANLPLTVFHNAAIIRPGDRHKAFLPLCMNVNVNGTRNVLNAAKEHGASCFVSTSSGSVGIHRPSFWTAPWKKWPDQIVQILGDSTPQPKKHDEFFGNYAVSKAEAEKIVREADDLDSNFRTGCIRPTNGIYGIGDDTSATVTGMYLRTGGTPTWTHRVIQSFVNAENVSVAHLLYEQRLIEHTASPASLPNIGGQSFVVTDPNPAIAFSDIYLLLTTLAETPIKFSRVPPVPFYLLSLVIECYSLIQHVYFPRLLPRLTGDLAQLQPALFAVSSVHTIADDSRARLALAQGGLGYKAPITTLEGLCKQLVEWNQNAKNGTVGAVEKKGIVYVPDDGVDVDIVVPQKKL</sequence>
<proteinExistence type="inferred from homology"/>
<dbReference type="HOGENOM" id="CLU_045580_1_0_1"/>
<dbReference type="InterPro" id="IPR050177">
    <property type="entry name" value="Lipid_A_modif_metabolic_enz"/>
</dbReference>
<organism evidence="4 5">
    <name type="scientific">Aspergillus clavatus (strain ATCC 1007 / CBS 513.65 / DSM 816 / NCTC 3887 / NRRL 1 / QM 1276 / 107)</name>
    <dbReference type="NCBI Taxonomy" id="344612"/>
    <lineage>
        <taxon>Eukaryota</taxon>
        <taxon>Fungi</taxon>
        <taxon>Dikarya</taxon>
        <taxon>Ascomycota</taxon>
        <taxon>Pezizomycotina</taxon>
        <taxon>Eurotiomycetes</taxon>
        <taxon>Eurotiomycetidae</taxon>
        <taxon>Eurotiales</taxon>
        <taxon>Aspergillaceae</taxon>
        <taxon>Aspergillus</taxon>
        <taxon>Aspergillus subgen. Fumigati</taxon>
    </lineage>
</organism>
<evidence type="ECO:0000313" key="5">
    <source>
        <dbReference type="Proteomes" id="UP000006701"/>
    </source>
</evidence>
<dbReference type="PANTHER" id="PTHR43245:SF51">
    <property type="entry name" value="SHORT CHAIN DEHYDROGENASE_REDUCTASE FAMILY 42E, MEMBER 2"/>
    <property type="match status" value="1"/>
</dbReference>
<keyword evidence="5" id="KW-1185">Reference proteome</keyword>
<reference evidence="4 5" key="1">
    <citation type="journal article" date="2008" name="PLoS Genet.">
        <title>Genomic islands in the pathogenic filamentous fungus Aspergillus fumigatus.</title>
        <authorList>
            <person name="Fedorova N.D."/>
            <person name="Khaldi N."/>
            <person name="Joardar V.S."/>
            <person name="Maiti R."/>
            <person name="Amedeo P."/>
            <person name="Anderson M.J."/>
            <person name="Crabtree J."/>
            <person name="Silva J.C."/>
            <person name="Badger J.H."/>
            <person name="Albarraq A."/>
            <person name="Angiuoli S."/>
            <person name="Bussey H."/>
            <person name="Bowyer P."/>
            <person name="Cotty P.J."/>
            <person name="Dyer P.S."/>
            <person name="Egan A."/>
            <person name="Galens K."/>
            <person name="Fraser-Liggett C.M."/>
            <person name="Haas B.J."/>
            <person name="Inman J.M."/>
            <person name="Kent R."/>
            <person name="Lemieux S."/>
            <person name="Malavazi I."/>
            <person name="Orvis J."/>
            <person name="Roemer T."/>
            <person name="Ronning C.M."/>
            <person name="Sundaram J.P."/>
            <person name="Sutton G."/>
            <person name="Turner G."/>
            <person name="Venter J.C."/>
            <person name="White O.R."/>
            <person name="Whitty B.R."/>
            <person name="Youngman P."/>
            <person name="Wolfe K.H."/>
            <person name="Goldman G.H."/>
            <person name="Wortman J.R."/>
            <person name="Jiang B."/>
            <person name="Denning D.W."/>
            <person name="Nierman W.C."/>
        </authorList>
    </citation>
    <scope>NUCLEOTIDE SEQUENCE [LARGE SCALE GENOMIC DNA]</scope>
    <source>
        <strain evidence="5">ATCC 1007 / CBS 513.65 / DSM 816 / NCTC 3887 / NRRL 1</strain>
    </source>
</reference>
<dbReference type="InterPro" id="IPR036291">
    <property type="entry name" value="NAD(P)-bd_dom_sf"/>
</dbReference>
<accession>A1CR18</accession>
<dbReference type="VEuPathDB" id="FungiDB:ACLA_028140"/>
<dbReference type="OrthoDB" id="10058185at2759"/>
<dbReference type="InterPro" id="IPR002225">
    <property type="entry name" value="3Beta_OHSteriod_DH/Estase"/>
</dbReference>
<dbReference type="AlphaFoldDB" id="A1CR18"/>
<dbReference type="Gene3D" id="3.40.50.720">
    <property type="entry name" value="NAD(P)-binding Rossmann-like Domain"/>
    <property type="match status" value="1"/>
</dbReference>
<dbReference type="OMA" id="HDQFFGN"/>
<dbReference type="eggNOG" id="KOG1430">
    <property type="taxonomic scope" value="Eukaryota"/>
</dbReference>
<dbReference type="GeneID" id="4702027"/>
<dbReference type="Proteomes" id="UP000006701">
    <property type="component" value="Unassembled WGS sequence"/>
</dbReference>
<dbReference type="EMBL" id="DS027059">
    <property type="protein sequence ID" value="EAW08089.1"/>
    <property type="molecule type" value="Genomic_DNA"/>
</dbReference>
<evidence type="ECO:0000259" key="3">
    <source>
        <dbReference type="Pfam" id="PF01073"/>
    </source>
</evidence>
<feature type="domain" description="3-beta hydroxysteroid dehydrogenase/isomerase" evidence="3">
    <location>
        <begin position="72"/>
        <end position="355"/>
    </location>
</feature>
<name>A1CR18_ASPCL</name>
<protein>
    <submittedName>
        <fullName evidence="4">3-beta hydroxysteroid dehydrogenase/isomerase family protein, putative</fullName>
    </submittedName>
</protein>
<dbReference type="GO" id="GO:0016616">
    <property type="term" value="F:oxidoreductase activity, acting on the CH-OH group of donors, NAD or NADP as acceptor"/>
    <property type="evidence" value="ECO:0007669"/>
    <property type="project" value="InterPro"/>
</dbReference>
<dbReference type="SUPFAM" id="SSF51735">
    <property type="entry name" value="NAD(P)-binding Rossmann-fold domains"/>
    <property type="match status" value="1"/>
</dbReference>
<evidence type="ECO:0000256" key="2">
    <source>
        <dbReference type="ARBA" id="ARBA00023002"/>
    </source>
</evidence>
<dbReference type="Pfam" id="PF01073">
    <property type="entry name" value="3Beta_HSD"/>
    <property type="match status" value="1"/>
</dbReference>
<dbReference type="GO" id="GO:0006694">
    <property type="term" value="P:steroid biosynthetic process"/>
    <property type="evidence" value="ECO:0007669"/>
    <property type="project" value="InterPro"/>
</dbReference>
<dbReference type="STRING" id="344612.A1CR18"/>
<dbReference type="PANTHER" id="PTHR43245">
    <property type="entry name" value="BIFUNCTIONAL POLYMYXIN RESISTANCE PROTEIN ARNA"/>
    <property type="match status" value="1"/>
</dbReference>
<dbReference type="RefSeq" id="XP_001269515.1">
    <property type="nucleotide sequence ID" value="XM_001269514.1"/>
</dbReference>
<evidence type="ECO:0000313" key="4">
    <source>
        <dbReference type="EMBL" id="EAW08089.1"/>
    </source>
</evidence>
<evidence type="ECO:0000256" key="1">
    <source>
        <dbReference type="ARBA" id="ARBA00009219"/>
    </source>
</evidence>
<gene>
    <name evidence="4" type="ORF">ACLA_028140</name>
</gene>
<keyword evidence="2" id="KW-0560">Oxidoreductase</keyword>
<comment type="similarity">
    <text evidence="1">Belongs to the 3-beta-HSD family.</text>
</comment>